<evidence type="ECO:0000313" key="3">
    <source>
        <dbReference type="Proteomes" id="UP000018144"/>
    </source>
</evidence>
<feature type="compositionally biased region" description="Polar residues" evidence="1">
    <location>
        <begin position="1"/>
        <end position="21"/>
    </location>
</feature>
<gene>
    <name evidence="2" type="ORF">PCON_10561</name>
</gene>
<organism evidence="2 3">
    <name type="scientific">Pyronema omphalodes (strain CBS 100304)</name>
    <name type="common">Pyronema confluens</name>
    <dbReference type="NCBI Taxonomy" id="1076935"/>
    <lineage>
        <taxon>Eukaryota</taxon>
        <taxon>Fungi</taxon>
        <taxon>Dikarya</taxon>
        <taxon>Ascomycota</taxon>
        <taxon>Pezizomycotina</taxon>
        <taxon>Pezizomycetes</taxon>
        <taxon>Pezizales</taxon>
        <taxon>Pyronemataceae</taxon>
        <taxon>Pyronema</taxon>
    </lineage>
</organism>
<protein>
    <submittedName>
        <fullName evidence="2">Uncharacterized protein</fullName>
    </submittedName>
</protein>
<proteinExistence type="predicted"/>
<dbReference type="AlphaFoldDB" id="U4L3B8"/>
<reference evidence="2 3" key="1">
    <citation type="journal article" date="2013" name="PLoS Genet.">
        <title>The genome and development-dependent transcriptomes of Pyronema confluens: a window into fungal evolution.</title>
        <authorList>
            <person name="Traeger S."/>
            <person name="Altegoer F."/>
            <person name="Freitag M."/>
            <person name="Gabaldon T."/>
            <person name="Kempken F."/>
            <person name="Kumar A."/>
            <person name="Marcet-Houben M."/>
            <person name="Poggeler S."/>
            <person name="Stajich J.E."/>
            <person name="Nowrousian M."/>
        </authorList>
    </citation>
    <scope>NUCLEOTIDE SEQUENCE [LARGE SCALE GENOMIC DNA]</scope>
    <source>
        <strain evidence="3">CBS 100304</strain>
        <tissue evidence="2">Vegetative mycelium</tissue>
    </source>
</reference>
<keyword evidence="3" id="KW-1185">Reference proteome</keyword>
<name>U4L3B8_PYROM</name>
<sequence>MFFATPSTPTRPERTLSQIPHTDSPRGCARCFGSTLPHRTSPLQRPIIRIQHSFASFKTHTYNSVSKVSVKVYKKFLGEVDKKNTEVQGRVFGLLKTVEEQAEQIKKLEEMVKGLEARLEGKGI</sequence>
<evidence type="ECO:0000256" key="1">
    <source>
        <dbReference type="SAM" id="MobiDB-lite"/>
    </source>
</evidence>
<dbReference type="EMBL" id="HF935578">
    <property type="protein sequence ID" value="CCX10967.1"/>
    <property type="molecule type" value="Genomic_DNA"/>
</dbReference>
<dbReference type="Proteomes" id="UP000018144">
    <property type="component" value="Unassembled WGS sequence"/>
</dbReference>
<evidence type="ECO:0000313" key="2">
    <source>
        <dbReference type="EMBL" id="CCX10967.1"/>
    </source>
</evidence>
<feature type="region of interest" description="Disordered" evidence="1">
    <location>
        <begin position="1"/>
        <end position="26"/>
    </location>
</feature>
<accession>U4L3B8</accession>